<dbReference type="EMBL" id="CM051398">
    <property type="protein sequence ID" value="KAJ4718800.1"/>
    <property type="molecule type" value="Genomic_DNA"/>
</dbReference>
<keyword evidence="2" id="KW-1185">Reference proteome</keyword>
<keyword evidence="1" id="KW-0808">Transferase</keyword>
<proteinExistence type="predicted"/>
<sequence>MVGKKPSLENLFSTFVVETRNQFNKNEARLDNMEMHMVNIRATVKSLEVQVGQLATSIKSLYSEKFSSDIEVNPRKQCKVITLRSGEELEPLKCKENEVIRKKVEEEKPKEVSKPHEISFLDNPSIIIPTFATPSEILEEEI</sequence>
<comment type="caution">
    <text evidence="1">The sequence shown here is derived from an EMBL/GenBank/DDBJ whole genome shotgun (WGS) entry which is preliminary data.</text>
</comment>
<accession>A0ACC1Y889</accession>
<organism evidence="1 2">
    <name type="scientific">Melia azedarach</name>
    <name type="common">Chinaberry tree</name>
    <dbReference type="NCBI Taxonomy" id="155640"/>
    <lineage>
        <taxon>Eukaryota</taxon>
        <taxon>Viridiplantae</taxon>
        <taxon>Streptophyta</taxon>
        <taxon>Embryophyta</taxon>
        <taxon>Tracheophyta</taxon>
        <taxon>Spermatophyta</taxon>
        <taxon>Magnoliopsida</taxon>
        <taxon>eudicotyledons</taxon>
        <taxon>Gunneridae</taxon>
        <taxon>Pentapetalae</taxon>
        <taxon>rosids</taxon>
        <taxon>malvids</taxon>
        <taxon>Sapindales</taxon>
        <taxon>Meliaceae</taxon>
        <taxon>Melia</taxon>
    </lineage>
</organism>
<gene>
    <name evidence="1" type="ORF">OWV82_010436</name>
</gene>
<dbReference type="Proteomes" id="UP001164539">
    <property type="component" value="Chromosome 5"/>
</dbReference>
<protein>
    <submittedName>
        <fullName evidence="1">DNA-directed DNA polymerase</fullName>
    </submittedName>
</protein>
<evidence type="ECO:0000313" key="2">
    <source>
        <dbReference type="Proteomes" id="UP001164539"/>
    </source>
</evidence>
<keyword evidence="1" id="KW-0239">DNA-directed DNA polymerase</keyword>
<name>A0ACC1Y889_MELAZ</name>
<evidence type="ECO:0000313" key="1">
    <source>
        <dbReference type="EMBL" id="KAJ4718800.1"/>
    </source>
</evidence>
<reference evidence="1 2" key="1">
    <citation type="journal article" date="2023" name="Science">
        <title>Complex scaffold remodeling in plant triterpene biosynthesis.</title>
        <authorList>
            <person name="De La Pena R."/>
            <person name="Hodgson H."/>
            <person name="Liu J.C."/>
            <person name="Stephenson M.J."/>
            <person name="Martin A.C."/>
            <person name="Owen C."/>
            <person name="Harkess A."/>
            <person name="Leebens-Mack J."/>
            <person name="Jimenez L.E."/>
            <person name="Osbourn A."/>
            <person name="Sattely E.S."/>
        </authorList>
    </citation>
    <scope>NUCLEOTIDE SEQUENCE [LARGE SCALE GENOMIC DNA]</scope>
    <source>
        <strain evidence="2">cv. JPN11</strain>
        <tissue evidence="1">Leaf</tissue>
    </source>
</reference>
<keyword evidence="1" id="KW-0548">Nucleotidyltransferase</keyword>